<evidence type="ECO:0000313" key="2">
    <source>
        <dbReference type="Proteomes" id="UP000828390"/>
    </source>
</evidence>
<organism evidence="1 2">
    <name type="scientific">Dreissena polymorpha</name>
    <name type="common">Zebra mussel</name>
    <name type="synonym">Mytilus polymorpha</name>
    <dbReference type="NCBI Taxonomy" id="45954"/>
    <lineage>
        <taxon>Eukaryota</taxon>
        <taxon>Metazoa</taxon>
        <taxon>Spiralia</taxon>
        <taxon>Lophotrochozoa</taxon>
        <taxon>Mollusca</taxon>
        <taxon>Bivalvia</taxon>
        <taxon>Autobranchia</taxon>
        <taxon>Heteroconchia</taxon>
        <taxon>Euheterodonta</taxon>
        <taxon>Imparidentia</taxon>
        <taxon>Neoheterodontei</taxon>
        <taxon>Myida</taxon>
        <taxon>Dreissenoidea</taxon>
        <taxon>Dreissenidae</taxon>
        <taxon>Dreissena</taxon>
    </lineage>
</organism>
<dbReference type="EMBL" id="JAIWYP010000010">
    <property type="protein sequence ID" value="KAH3750846.1"/>
    <property type="molecule type" value="Genomic_DNA"/>
</dbReference>
<dbReference type="Proteomes" id="UP000828390">
    <property type="component" value="Unassembled WGS sequence"/>
</dbReference>
<accession>A0A9D4DKD4</accession>
<name>A0A9D4DKD4_DREPO</name>
<protein>
    <submittedName>
        <fullName evidence="1">Uncharacterized protein</fullName>
    </submittedName>
</protein>
<reference evidence="1" key="1">
    <citation type="journal article" date="2019" name="bioRxiv">
        <title>The Genome of the Zebra Mussel, Dreissena polymorpha: A Resource for Invasive Species Research.</title>
        <authorList>
            <person name="McCartney M.A."/>
            <person name="Auch B."/>
            <person name="Kono T."/>
            <person name="Mallez S."/>
            <person name="Zhang Y."/>
            <person name="Obille A."/>
            <person name="Becker A."/>
            <person name="Abrahante J.E."/>
            <person name="Garbe J."/>
            <person name="Badalamenti J.P."/>
            <person name="Herman A."/>
            <person name="Mangelson H."/>
            <person name="Liachko I."/>
            <person name="Sullivan S."/>
            <person name="Sone E.D."/>
            <person name="Koren S."/>
            <person name="Silverstein K.A.T."/>
            <person name="Beckman K.B."/>
            <person name="Gohl D.M."/>
        </authorList>
    </citation>
    <scope>NUCLEOTIDE SEQUENCE</scope>
    <source>
        <strain evidence="1">Duluth1</strain>
        <tissue evidence="1">Whole animal</tissue>
    </source>
</reference>
<dbReference type="AlphaFoldDB" id="A0A9D4DKD4"/>
<sequence length="58" mass="6927">MQKHDELMERIRQRHDKSPKCFLFEYKSEKDMQQLPTASCPDSSNSTTTEEFCVKLSW</sequence>
<keyword evidence="2" id="KW-1185">Reference proteome</keyword>
<gene>
    <name evidence="1" type="ORF">DPMN_185381</name>
</gene>
<proteinExistence type="predicted"/>
<comment type="caution">
    <text evidence="1">The sequence shown here is derived from an EMBL/GenBank/DDBJ whole genome shotgun (WGS) entry which is preliminary data.</text>
</comment>
<evidence type="ECO:0000313" key="1">
    <source>
        <dbReference type="EMBL" id="KAH3750846.1"/>
    </source>
</evidence>
<reference evidence="1" key="2">
    <citation type="submission" date="2020-11" db="EMBL/GenBank/DDBJ databases">
        <authorList>
            <person name="McCartney M.A."/>
            <person name="Auch B."/>
            <person name="Kono T."/>
            <person name="Mallez S."/>
            <person name="Becker A."/>
            <person name="Gohl D.M."/>
            <person name="Silverstein K.A.T."/>
            <person name="Koren S."/>
            <person name="Bechman K.B."/>
            <person name="Herman A."/>
            <person name="Abrahante J.E."/>
            <person name="Garbe J."/>
        </authorList>
    </citation>
    <scope>NUCLEOTIDE SEQUENCE</scope>
    <source>
        <strain evidence="1">Duluth1</strain>
        <tissue evidence="1">Whole animal</tissue>
    </source>
</reference>